<dbReference type="SUPFAM" id="SSF81901">
    <property type="entry name" value="HCP-like"/>
    <property type="match status" value="1"/>
</dbReference>
<evidence type="ECO:0000256" key="3">
    <source>
        <dbReference type="PROSITE-ProRule" id="PRU00339"/>
    </source>
</evidence>
<evidence type="ECO:0000256" key="1">
    <source>
        <dbReference type="ARBA" id="ARBA00022737"/>
    </source>
</evidence>
<dbReference type="InterPro" id="IPR019734">
    <property type="entry name" value="TPR_rpt"/>
</dbReference>
<keyword evidence="6" id="KW-1185">Reference proteome</keyword>
<keyword evidence="1" id="KW-0677">Repeat</keyword>
<proteinExistence type="predicted"/>
<feature type="chain" id="PRO_5011749982" evidence="4">
    <location>
        <begin position="31"/>
        <end position="579"/>
    </location>
</feature>
<evidence type="ECO:0000256" key="2">
    <source>
        <dbReference type="ARBA" id="ARBA00022803"/>
    </source>
</evidence>
<keyword evidence="2 3" id="KW-0802">TPR repeat</keyword>
<dbReference type="Pfam" id="PF13432">
    <property type="entry name" value="TPR_16"/>
    <property type="match status" value="2"/>
</dbReference>
<evidence type="ECO:0000313" key="6">
    <source>
        <dbReference type="Proteomes" id="UP000199514"/>
    </source>
</evidence>
<feature type="signal peptide" evidence="4">
    <location>
        <begin position="1"/>
        <end position="30"/>
    </location>
</feature>
<dbReference type="PANTHER" id="PTHR44943:SF8">
    <property type="entry name" value="TPR REPEAT-CONTAINING PROTEIN MJ0263"/>
    <property type="match status" value="1"/>
</dbReference>
<feature type="repeat" description="TPR" evidence="3">
    <location>
        <begin position="429"/>
        <end position="462"/>
    </location>
</feature>
<reference evidence="5 6" key="1">
    <citation type="submission" date="2016-10" db="EMBL/GenBank/DDBJ databases">
        <authorList>
            <person name="de Groot N.N."/>
        </authorList>
    </citation>
    <scope>NUCLEOTIDE SEQUENCE [LARGE SCALE GENOMIC DNA]</scope>
    <source>
        <strain evidence="5 6">DSM 6793</strain>
    </source>
</reference>
<dbReference type="InterPro" id="IPR051685">
    <property type="entry name" value="Ycf3/AcsC/BcsC/TPR_MFPF"/>
</dbReference>
<evidence type="ECO:0000256" key="4">
    <source>
        <dbReference type="SAM" id="SignalP"/>
    </source>
</evidence>
<name>A0A1I1I1V2_9BACT</name>
<dbReference type="AlphaFoldDB" id="A0A1I1I1V2"/>
<gene>
    <name evidence="5" type="ORF">SAMN05421780_10485</name>
</gene>
<organism evidence="5 6">
    <name type="scientific">Flexibacter flexilis DSM 6793</name>
    <dbReference type="NCBI Taxonomy" id="927664"/>
    <lineage>
        <taxon>Bacteria</taxon>
        <taxon>Pseudomonadati</taxon>
        <taxon>Bacteroidota</taxon>
        <taxon>Cytophagia</taxon>
        <taxon>Cytophagales</taxon>
        <taxon>Flexibacteraceae</taxon>
        <taxon>Flexibacter</taxon>
    </lineage>
</organism>
<dbReference type="PANTHER" id="PTHR44943">
    <property type="entry name" value="CELLULOSE SYNTHASE OPERON PROTEIN C"/>
    <property type="match status" value="1"/>
</dbReference>
<dbReference type="RefSeq" id="WP_091510575.1">
    <property type="nucleotide sequence ID" value="NZ_FOLE01000004.1"/>
</dbReference>
<feature type="repeat" description="TPR" evidence="3">
    <location>
        <begin position="114"/>
        <end position="147"/>
    </location>
</feature>
<dbReference type="SUPFAM" id="SSF48452">
    <property type="entry name" value="TPR-like"/>
    <property type="match status" value="1"/>
</dbReference>
<dbReference type="Proteomes" id="UP000199514">
    <property type="component" value="Unassembled WGS sequence"/>
</dbReference>
<accession>A0A1I1I1V2</accession>
<dbReference type="Gene3D" id="1.25.40.10">
    <property type="entry name" value="Tetratricopeptide repeat domain"/>
    <property type="match status" value="3"/>
</dbReference>
<dbReference type="PROSITE" id="PS50005">
    <property type="entry name" value="TPR"/>
    <property type="match status" value="4"/>
</dbReference>
<feature type="repeat" description="TPR" evidence="3">
    <location>
        <begin position="80"/>
        <end position="113"/>
    </location>
</feature>
<dbReference type="Pfam" id="PF14559">
    <property type="entry name" value="TPR_19"/>
    <property type="match status" value="1"/>
</dbReference>
<feature type="repeat" description="TPR" evidence="3">
    <location>
        <begin position="46"/>
        <end position="79"/>
    </location>
</feature>
<evidence type="ECO:0000313" key="5">
    <source>
        <dbReference type="EMBL" id="SFC27200.1"/>
    </source>
</evidence>
<dbReference type="OrthoDB" id="9814220at2"/>
<sequence>MNLKTGYISRKWLAAAFLASMLAVSTPTQAQRARKGDVSAANRTAAEENFVEAMKYDLLENYDKALSSLEKVLQYTPDNAAAYFKMAEIKLKKNRVPEAVADAEKALKLDDSNAYYYTLLAQIYEKQNRFADAAKIYTQLTKKYPSDIEYYYLQAGAYINDGQYKDALKVYDRLEKETGLSEEISRSRQQIYLRTNRLDDAVKEGRKLMESYPDEPLYQVSLAELLAANNKIEESEKLAKQTLVQFPDEPHAQLLLSDIYRSQGKTKEANDYLTMAFENGELEADEKIQILDMYRVRGFSTPEEKEFVLKLSRIIVSTHPNSSRALASYGDFLKLADQKKEARQQYLLSAKLDANNDNLWANIVETDLENNEFDSTAKHTEAALEYFPNNVAFWYYNGLAHLIQKNYLKAITALEQSRRLAFGNDKMLLDIYAQLGDAYHSTKDYKKSDESYDAALKIDDKNAHVLNNYSYYLSLRKDHLGKARKMGEKLVEIAPNEDTYLDTYGWVLYVDKDYTAARKYLEKAAQTSKSGVVIEHYGDVLYQLGDKEAALVQWKKAKELGTEDDARLSKKIADKKLYE</sequence>
<dbReference type="SMART" id="SM00028">
    <property type="entry name" value="TPR"/>
    <property type="match status" value="9"/>
</dbReference>
<keyword evidence="4" id="KW-0732">Signal</keyword>
<dbReference type="EMBL" id="FOLE01000004">
    <property type="protein sequence ID" value="SFC27200.1"/>
    <property type="molecule type" value="Genomic_DNA"/>
</dbReference>
<dbReference type="STRING" id="927664.SAMN05421780_10485"/>
<dbReference type="InterPro" id="IPR011990">
    <property type="entry name" value="TPR-like_helical_dom_sf"/>
</dbReference>
<dbReference type="Pfam" id="PF13181">
    <property type="entry name" value="TPR_8"/>
    <property type="match status" value="1"/>
</dbReference>
<protein>
    <submittedName>
        <fullName evidence="5">Tetratricopeptide repeat-containing protein</fullName>
    </submittedName>
</protein>